<name>A0ABW2TQ62_9PSEU</name>
<dbReference type="Proteomes" id="UP001596512">
    <property type="component" value="Unassembled WGS sequence"/>
</dbReference>
<evidence type="ECO:0008006" key="3">
    <source>
        <dbReference type="Google" id="ProtNLM"/>
    </source>
</evidence>
<protein>
    <recommendedName>
        <fullName evidence="3">Alpha/beta hydrolase family protein</fullName>
    </recommendedName>
</protein>
<gene>
    <name evidence="1" type="ORF">ACFQV2_21350</name>
</gene>
<sequence>MGIPGLLNGDCFAGPCYRANSDALAEPLPPSVPALAVYSRLDRIAPWHLCQDPSAECVEIRSSHTAMGLHPDFYRTIRPTLASWAASDEHAAVPA</sequence>
<evidence type="ECO:0000313" key="2">
    <source>
        <dbReference type="Proteomes" id="UP001596512"/>
    </source>
</evidence>
<reference evidence="2" key="1">
    <citation type="journal article" date="2019" name="Int. J. Syst. Evol. Microbiol.">
        <title>The Global Catalogue of Microorganisms (GCM) 10K type strain sequencing project: providing services to taxonomists for standard genome sequencing and annotation.</title>
        <authorList>
            <consortium name="The Broad Institute Genomics Platform"/>
            <consortium name="The Broad Institute Genome Sequencing Center for Infectious Disease"/>
            <person name="Wu L."/>
            <person name="Ma J."/>
        </authorList>
    </citation>
    <scope>NUCLEOTIDE SEQUENCE [LARGE SCALE GENOMIC DNA]</scope>
    <source>
        <strain evidence="2">JCM 17695</strain>
    </source>
</reference>
<accession>A0ABW2TQ62</accession>
<keyword evidence="2" id="KW-1185">Reference proteome</keyword>
<evidence type="ECO:0000313" key="1">
    <source>
        <dbReference type="EMBL" id="MFC7615661.1"/>
    </source>
</evidence>
<dbReference type="EMBL" id="JBHTEY010000004">
    <property type="protein sequence ID" value="MFC7615661.1"/>
    <property type="molecule type" value="Genomic_DNA"/>
</dbReference>
<organism evidence="1 2">
    <name type="scientific">Actinokineospora soli</name>
    <dbReference type="NCBI Taxonomy" id="1048753"/>
    <lineage>
        <taxon>Bacteria</taxon>
        <taxon>Bacillati</taxon>
        <taxon>Actinomycetota</taxon>
        <taxon>Actinomycetes</taxon>
        <taxon>Pseudonocardiales</taxon>
        <taxon>Pseudonocardiaceae</taxon>
        <taxon>Actinokineospora</taxon>
    </lineage>
</organism>
<proteinExistence type="predicted"/>
<comment type="caution">
    <text evidence="1">The sequence shown here is derived from an EMBL/GenBank/DDBJ whole genome shotgun (WGS) entry which is preliminary data.</text>
</comment>